<dbReference type="KEGG" id="tpla:ElP_28240"/>
<dbReference type="EMBL" id="CP036426">
    <property type="protein sequence ID" value="QDV34927.1"/>
    <property type="molecule type" value="Genomic_DNA"/>
</dbReference>
<sequence>MTERFLYRQPHHALAALLDHDIQTVDRVGSPFTMERLCDPIRSRAEGVKCYLPPESVAKAEARVGDMLTNRGAIGWRLLEIRGDDLIFRNFDSEFTGRKDEMRIVQRDGKPFPWPERESLSPEDNGK</sequence>
<evidence type="ECO:0000256" key="1">
    <source>
        <dbReference type="SAM" id="MobiDB-lite"/>
    </source>
</evidence>
<keyword evidence="3" id="KW-1185">Reference proteome</keyword>
<name>A0A518H288_9BACT</name>
<dbReference type="AlphaFoldDB" id="A0A518H288"/>
<accession>A0A518H288</accession>
<organism evidence="2 3">
    <name type="scientific">Tautonia plasticadhaerens</name>
    <dbReference type="NCBI Taxonomy" id="2527974"/>
    <lineage>
        <taxon>Bacteria</taxon>
        <taxon>Pseudomonadati</taxon>
        <taxon>Planctomycetota</taxon>
        <taxon>Planctomycetia</taxon>
        <taxon>Isosphaerales</taxon>
        <taxon>Isosphaeraceae</taxon>
        <taxon>Tautonia</taxon>
    </lineage>
</organism>
<dbReference type="RefSeq" id="WP_145270174.1">
    <property type="nucleotide sequence ID" value="NZ_CP036426.1"/>
</dbReference>
<dbReference type="OrthoDB" id="289977at2"/>
<gene>
    <name evidence="2" type="ORF">ElP_28240</name>
</gene>
<dbReference type="Proteomes" id="UP000317835">
    <property type="component" value="Chromosome"/>
</dbReference>
<evidence type="ECO:0000313" key="2">
    <source>
        <dbReference type="EMBL" id="QDV34927.1"/>
    </source>
</evidence>
<protein>
    <submittedName>
        <fullName evidence="2">Uncharacterized protein</fullName>
    </submittedName>
</protein>
<reference evidence="2 3" key="1">
    <citation type="submission" date="2019-02" db="EMBL/GenBank/DDBJ databases">
        <title>Deep-cultivation of Planctomycetes and their phenomic and genomic characterization uncovers novel biology.</title>
        <authorList>
            <person name="Wiegand S."/>
            <person name="Jogler M."/>
            <person name="Boedeker C."/>
            <person name="Pinto D."/>
            <person name="Vollmers J."/>
            <person name="Rivas-Marin E."/>
            <person name="Kohn T."/>
            <person name="Peeters S.H."/>
            <person name="Heuer A."/>
            <person name="Rast P."/>
            <person name="Oberbeckmann S."/>
            <person name="Bunk B."/>
            <person name="Jeske O."/>
            <person name="Meyerdierks A."/>
            <person name="Storesund J.E."/>
            <person name="Kallscheuer N."/>
            <person name="Luecker S."/>
            <person name="Lage O.M."/>
            <person name="Pohl T."/>
            <person name="Merkel B.J."/>
            <person name="Hornburger P."/>
            <person name="Mueller R.-W."/>
            <person name="Bruemmer F."/>
            <person name="Labrenz M."/>
            <person name="Spormann A.M."/>
            <person name="Op den Camp H."/>
            <person name="Overmann J."/>
            <person name="Amann R."/>
            <person name="Jetten M.S.M."/>
            <person name="Mascher T."/>
            <person name="Medema M.H."/>
            <person name="Devos D.P."/>
            <person name="Kaster A.-K."/>
            <person name="Ovreas L."/>
            <person name="Rohde M."/>
            <person name="Galperin M.Y."/>
            <person name="Jogler C."/>
        </authorList>
    </citation>
    <scope>NUCLEOTIDE SEQUENCE [LARGE SCALE GENOMIC DNA]</scope>
    <source>
        <strain evidence="2 3">ElP</strain>
    </source>
</reference>
<proteinExistence type="predicted"/>
<feature type="region of interest" description="Disordered" evidence="1">
    <location>
        <begin position="106"/>
        <end position="127"/>
    </location>
</feature>
<evidence type="ECO:0000313" key="3">
    <source>
        <dbReference type="Proteomes" id="UP000317835"/>
    </source>
</evidence>